<feature type="site" description="Transition state stabilizer" evidence="2">
    <location>
        <position position="161"/>
    </location>
</feature>
<dbReference type="InterPro" id="IPR042529">
    <property type="entry name" value="IF_2B-like_C"/>
</dbReference>
<evidence type="ECO:0000313" key="3">
    <source>
        <dbReference type="EMBL" id="MBK7423143.1"/>
    </source>
</evidence>
<gene>
    <name evidence="2 3" type="primary">mtnA</name>
    <name evidence="3" type="ORF">IPJ48_08620</name>
</gene>
<comment type="function">
    <text evidence="2">Catalyzes the interconversion of methylthioribose-1-phosphate (MTR-1-P) into methylthioribulose-1-phosphate (MTRu-1-P).</text>
</comment>
<dbReference type="Pfam" id="PF01008">
    <property type="entry name" value="IF-2B"/>
    <property type="match status" value="1"/>
</dbReference>
<protein>
    <recommendedName>
        <fullName evidence="2">Methylthioribose-1-phosphate isomerase</fullName>
        <shortName evidence="2">M1Pi</shortName>
        <shortName evidence="2">MTR-1-P isomerase</shortName>
        <ecNumber evidence="2">5.3.1.23</ecNumber>
    </recommendedName>
    <alternativeName>
        <fullName evidence="2">S-methyl-5-thioribose-1-phosphate isomerase</fullName>
    </alternativeName>
</protein>
<evidence type="ECO:0000256" key="1">
    <source>
        <dbReference type="ARBA" id="ARBA00023235"/>
    </source>
</evidence>
<dbReference type="Proteomes" id="UP000886602">
    <property type="component" value="Unassembled WGS sequence"/>
</dbReference>
<organism evidence="3 4">
    <name type="scientific">Candidatus Propionivibrio dominans</name>
    <dbReference type="NCBI Taxonomy" id="2954373"/>
    <lineage>
        <taxon>Bacteria</taxon>
        <taxon>Pseudomonadati</taxon>
        <taxon>Pseudomonadota</taxon>
        <taxon>Betaproteobacteria</taxon>
        <taxon>Rhodocyclales</taxon>
        <taxon>Rhodocyclaceae</taxon>
        <taxon>Propionivibrio</taxon>
    </lineage>
</organism>
<comment type="caution">
    <text evidence="3">The sequence shown here is derived from an EMBL/GenBank/DDBJ whole genome shotgun (WGS) entry which is preliminary data.</text>
</comment>
<dbReference type="InterPro" id="IPR027363">
    <property type="entry name" value="M1Pi_N"/>
</dbReference>
<comment type="similarity">
    <text evidence="2">Belongs to the EIF-2B alpha/beta/delta subunits family. MtnA subfamily.</text>
</comment>
<dbReference type="PANTHER" id="PTHR43475">
    <property type="entry name" value="METHYLTHIORIBOSE-1-PHOSPHATE ISOMERASE"/>
    <property type="match status" value="1"/>
</dbReference>
<feature type="binding site" evidence="2">
    <location>
        <begin position="53"/>
        <end position="55"/>
    </location>
    <ligand>
        <name>substrate</name>
    </ligand>
</feature>
<dbReference type="NCBIfam" id="NF004326">
    <property type="entry name" value="PRK05720.1"/>
    <property type="match status" value="1"/>
</dbReference>
<evidence type="ECO:0000313" key="4">
    <source>
        <dbReference type="Proteomes" id="UP000886602"/>
    </source>
</evidence>
<keyword evidence="2" id="KW-0486">Methionine biosynthesis</keyword>
<dbReference type="NCBIfam" id="TIGR00524">
    <property type="entry name" value="eIF-2B_rel"/>
    <property type="match status" value="1"/>
</dbReference>
<dbReference type="InterPro" id="IPR011559">
    <property type="entry name" value="Initiation_fac_2B_a/b/d"/>
</dbReference>
<feature type="binding site" evidence="2">
    <location>
        <position position="200"/>
    </location>
    <ligand>
        <name>substrate</name>
    </ligand>
</feature>
<dbReference type="Gene3D" id="1.20.120.420">
    <property type="entry name" value="translation initiation factor eif-2b, domain 1"/>
    <property type="match status" value="1"/>
</dbReference>
<feature type="binding site" evidence="2">
    <location>
        <position position="90"/>
    </location>
    <ligand>
        <name>substrate</name>
    </ligand>
</feature>
<name>A0A9D7FB06_9RHOO</name>
<comment type="catalytic activity">
    <reaction evidence="2">
        <text>5-(methylsulfanyl)-alpha-D-ribose 1-phosphate = 5-(methylsulfanyl)-D-ribulose 1-phosphate</text>
        <dbReference type="Rhea" id="RHEA:19989"/>
        <dbReference type="ChEBI" id="CHEBI:58533"/>
        <dbReference type="ChEBI" id="CHEBI:58548"/>
        <dbReference type="EC" id="5.3.1.23"/>
    </reaction>
</comment>
<feature type="active site" description="Proton donor" evidence="2">
    <location>
        <position position="243"/>
    </location>
</feature>
<dbReference type="GO" id="GO:0019509">
    <property type="term" value="P:L-methionine salvage from methylthioadenosine"/>
    <property type="evidence" value="ECO:0007669"/>
    <property type="project" value="UniProtKB-UniRule"/>
</dbReference>
<sequence>MQVNTIPTRTLRPVPDAPAVDIIDQTALPYAYRIVRLATLDDAAHAIRAMQVRGAPLIGVTGAYGLALALAQRPDDASLNAALAMLAATRPTAVNLHWALARMQKRLAPLGAAERAEAAWHEAALIAEEDAAQCRRIGEHGLALLRPLAARCGRLEIMTHCNAGWLACVEYGTALAPVYAAFAAGIEVHVWVSETRPRNQGLLTAWELRQRRVPHTLIADNAAGLLLAGGGSCAIDAVLVGADRIAANGDVANKVGTYLKALAAREAGVPFYVAAPRSTIDFDCASGTEIPIEERSGDELRVVHGLDAIGQPGQLRQLALDEAVGNPAFDLTPARFVTAIITELGPCPATNEGLRGVYPEARHA</sequence>
<dbReference type="PANTHER" id="PTHR43475:SF1">
    <property type="entry name" value="METHYLTHIORIBOSE-1-PHOSPHATE ISOMERASE"/>
    <property type="match status" value="1"/>
</dbReference>
<comment type="pathway">
    <text evidence="2">Amino-acid biosynthesis; L-methionine biosynthesis via salvage pathway; L-methionine from S-methyl-5-thio-alpha-D-ribose 1-phosphate: step 1/6.</text>
</comment>
<dbReference type="AlphaFoldDB" id="A0A9D7FB06"/>
<dbReference type="InterPro" id="IPR005251">
    <property type="entry name" value="IF-M1Pi"/>
</dbReference>
<dbReference type="InterPro" id="IPR000649">
    <property type="entry name" value="IF-2B-related"/>
</dbReference>
<reference evidence="3" key="1">
    <citation type="submission" date="2020-10" db="EMBL/GenBank/DDBJ databases">
        <title>Connecting structure to function with the recovery of over 1000 high-quality activated sludge metagenome-assembled genomes encoding full-length rRNA genes using long-read sequencing.</title>
        <authorList>
            <person name="Singleton C.M."/>
            <person name="Petriglieri F."/>
            <person name="Kristensen J.M."/>
            <person name="Kirkegaard R.H."/>
            <person name="Michaelsen T.Y."/>
            <person name="Andersen M.H."/>
            <person name="Karst S.M."/>
            <person name="Dueholm M.S."/>
            <person name="Nielsen P.H."/>
            <person name="Albertsen M."/>
        </authorList>
    </citation>
    <scope>NUCLEOTIDE SEQUENCE</scope>
    <source>
        <strain evidence="3">EsbW_18-Q3-R4-48_MAXAC.044</strain>
    </source>
</reference>
<dbReference type="EMBL" id="JADJNC010000011">
    <property type="protein sequence ID" value="MBK7423143.1"/>
    <property type="molecule type" value="Genomic_DNA"/>
</dbReference>
<dbReference type="SUPFAM" id="SSF100950">
    <property type="entry name" value="NagB/RpiA/CoA transferase-like"/>
    <property type="match status" value="1"/>
</dbReference>
<dbReference type="HAMAP" id="MF_01678">
    <property type="entry name" value="Salvage_MtnA"/>
    <property type="match status" value="1"/>
</dbReference>
<keyword evidence="1 2" id="KW-0413">Isomerase</keyword>
<accession>A0A9D7FB06</accession>
<dbReference type="NCBIfam" id="TIGR00512">
    <property type="entry name" value="salvage_mtnA"/>
    <property type="match status" value="1"/>
</dbReference>
<evidence type="ECO:0000256" key="2">
    <source>
        <dbReference type="HAMAP-Rule" id="MF_01678"/>
    </source>
</evidence>
<dbReference type="FunFam" id="1.20.120.420:FF:000003">
    <property type="entry name" value="Methylthioribose-1-phosphate isomerase"/>
    <property type="match status" value="1"/>
</dbReference>
<proteinExistence type="inferred from homology"/>
<dbReference type="EC" id="5.3.1.23" evidence="2"/>
<dbReference type="InterPro" id="IPR037171">
    <property type="entry name" value="NagB/RpiA_transferase-like"/>
</dbReference>
<dbReference type="GO" id="GO:0046523">
    <property type="term" value="F:S-methyl-5-thioribose-1-phosphate isomerase activity"/>
    <property type="evidence" value="ECO:0007669"/>
    <property type="project" value="UniProtKB-UniRule"/>
</dbReference>
<dbReference type="Gene3D" id="3.40.50.10470">
    <property type="entry name" value="Translation initiation factor eif-2b, domain 2"/>
    <property type="match status" value="1"/>
</dbReference>
<feature type="binding site" evidence="2">
    <location>
        <begin position="253"/>
        <end position="254"/>
    </location>
    <ligand>
        <name>substrate</name>
    </ligand>
</feature>
<keyword evidence="2" id="KW-0028">Amino-acid biosynthesis</keyword>